<evidence type="ECO:0000313" key="1">
    <source>
        <dbReference type="EMBL" id="RNA21175.1"/>
    </source>
</evidence>
<evidence type="ECO:0000313" key="2">
    <source>
        <dbReference type="Proteomes" id="UP000276133"/>
    </source>
</evidence>
<dbReference type="OrthoDB" id="10377079at2759"/>
<dbReference type="AlphaFoldDB" id="A0A3M7RD18"/>
<organism evidence="1 2">
    <name type="scientific">Brachionus plicatilis</name>
    <name type="common">Marine rotifer</name>
    <name type="synonym">Brachionus muelleri</name>
    <dbReference type="NCBI Taxonomy" id="10195"/>
    <lineage>
        <taxon>Eukaryota</taxon>
        <taxon>Metazoa</taxon>
        <taxon>Spiralia</taxon>
        <taxon>Gnathifera</taxon>
        <taxon>Rotifera</taxon>
        <taxon>Eurotatoria</taxon>
        <taxon>Monogononta</taxon>
        <taxon>Pseudotrocha</taxon>
        <taxon>Ploima</taxon>
        <taxon>Brachionidae</taxon>
        <taxon>Brachionus</taxon>
    </lineage>
</organism>
<accession>A0A3M7RD18</accession>
<gene>
    <name evidence="1" type="ORF">BpHYR1_011252</name>
</gene>
<dbReference type="Proteomes" id="UP000276133">
    <property type="component" value="Unassembled WGS sequence"/>
</dbReference>
<reference evidence="1 2" key="1">
    <citation type="journal article" date="2018" name="Sci. Rep.">
        <title>Genomic signatures of local adaptation to the degree of environmental predictability in rotifers.</title>
        <authorList>
            <person name="Franch-Gras L."/>
            <person name="Hahn C."/>
            <person name="Garcia-Roger E.M."/>
            <person name="Carmona M.J."/>
            <person name="Serra M."/>
            <person name="Gomez A."/>
        </authorList>
    </citation>
    <scope>NUCLEOTIDE SEQUENCE [LARGE SCALE GENOMIC DNA]</scope>
    <source>
        <strain evidence="1">HYR1</strain>
    </source>
</reference>
<dbReference type="EMBL" id="REGN01003717">
    <property type="protein sequence ID" value="RNA21175.1"/>
    <property type="molecule type" value="Genomic_DNA"/>
</dbReference>
<name>A0A3M7RD18_BRAPC</name>
<proteinExistence type="predicted"/>
<protein>
    <submittedName>
        <fullName evidence="1">Uncharacterized protein</fullName>
    </submittedName>
</protein>
<keyword evidence="2" id="KW-1185">Reference proteome</keyword>
<sequence>MASELFMKMFIEADLASQEFSFEKLRTSLNVLTPQINRKIGLSYDLDKKEIIQHSKESIIRNLCLHPSIIQSPKFDHVLLRDFFYFIQDDSFSESKLAQCFYLLHGSKSDYSSVDLGTAKQEFQQYFMCFSTIDVNVNISKYHFLTDLMTLFNKIIKATIIKDKVNLLIQEVVEKSDEFNYDKVELIFFNSNFEDLDGFSGRNAIYVNLNRLIKLNNFLISDTKKNITMKLNFLALIIHELSHIVLRFKLKDFNLSSPELVRIGDKDIKKNVNECGFNAEIKFFKHVIDWFGSASVINNEYCENYLSNIFNDNFVELDIEKACLFTIPPESLPKMAFRCRLIKHFSRF</sequence>
<comment type="caution">
    <text evidence="1">The sequence shown here is derived from an EMBL/GenBank/DDBJ whole genome shotgun (WGS) entry which is preliminary data.</text>
</comment>